<dbReference type="AlphaFoldDB" id="A0A183S9J5"/>
<keyword evidence="1" id="KW-0812">Transmembrane</keyword>
<evidence type="ECO:0000256" key="1">
    <source>
        <dbReference type="SAM" id="Phobius"/>
    </source>
</evidence>
<keyword evidence="1" id="KW-0472">Membrane</keyword>
<evidence type="ECO:0000313" key="2">
    <source>
        <dbReference type="WBParaSite" id="SSLN_0000093101-mRNA-1"/>
    </source>
</evidence>
<reference evidence="2" key="1">
    <citation type="submission" date="2016-06" db="UniProtKB">
        <authorList>
            <consortium name="WormBaseParasite"/>
        </authorList>
    </citation>
    <scope>IDENTIFICATION</scope>
</reference>
<proteinExistence type="predicted"/>
<protein>
    <submittedName>
        <fullName evidence="2">Transmembrane protein</fullName>
    </submittedName>
</protein>
<organism evidence="2">
    <name type="scientific">Schistocephalus solidus</name>
    <name type="common">Tapeworm</name>
    <dbReference type="NCBI Taxonomy" id="70667"/>
    <lineage>
        <taxon>Eukaryota</taxon>
        <taxon>Metazoa</taxon>
        <taxon>Spiralia</taxon>
        <taxon>Lophotrochozoa</taxon>
        <taxon>Platyhelminthes</taxon>
        <taxon>Cestoda</taxon>
        <taxon>Eucestoda</taxon>
        <taxon>Diphyllobothriidea</taxon>
        <taxon>Diphyllobothriidae</taxon>
        <taxon>Schistocephalus</taxon>
    </lineage>
</organism>
<sequence length="57" mass="6498">LTEPLLVLETHFLPEELEVTSLFSFRLLPPVVVVVLLLLFLLLLLILLLILLFVAVF</sequence>
<name>A0A183S9J5_SCHSO</name>
<feature type="transmembrane region" description="Helical" evidence="1">
    <location>
        <begin position="31"/>
        <end position="56"/>
    </location>
</feature>
<dbReference type="WBParaSite" id="SSLN_0000093101-mRNA-1">
    <property type="protein sequence ID" value="SSLN_0000093101-mRNA-1"/>
    <property type="gene ID" value="SSLN_0000093101"/>
</dbReference>
<keyword evidence="1" id="KW-1133">Transmembrane helix</keyword>
<accession>A0A183S9J5</accession>